<accession>A0A7K4BYT6</accession>
<dbReference type="Proteomes" id="UP000526302">
    <property type="component" value="Unassembled WGS sequence"/>
</dbReference>
<name>A0A7K4BYT6_9ARCH</name>
<dbReference type="AlphaFoldDB" id="A0A7K4BYT6"/>
<dbReference type="EMBL" id="JAAZKV010000007">
    <property type="protein sequence ID" value="NMA44365.1"/>
    <property type="molecule type" value="Genomic_DNA"/>
</dbReference>
<proteinExistence type="predicted"/>
<evidence type="ECO:0000313" key="1">
    <source>
        <dbReference type="EMBL" id="NMA44365.1"/>
    </source>
</evidence>
<reference evidence="1 2" key="1">
    <citation type="journal article" date="2020" name="Biotechnol. Biofuels">
        <title>New insights from the biogas microbiome by comprehensive genome-resolved metagenomics of nearly 1600 species originating from multiple anaerobic digesters.</title>
        <authorList>
            <person name="Campanaro S."/>
            <person name="Treu L."/>
            <person name="Rodriguez-R L.M."/>
            <person name="Kovalovszki A."/>
            <person name="Ziels R.M."/>
            <person name="Maus I."/>
            <person name="Zhu X."/>
            <person name="Kougias P.G."/>
            <person name="Basile A."/>
            <person name="Luo G."/>
            <person name="Schluter A."/>
            <person name="Konstantinidis K.T."/>
            <person name="Angelidaki I."/>
        </authorList>
    </citation>
    <scope>NUCLEOTIDE SEQUENCE [LARGE SCALE GENOMIC DNA]</scope>
    <source>
        <strain evidence="1">AS22ysBPME_79</strain>
    </source>
</reference>
<gene>
    <name evidence="1" type="ORF">GX950_00940</name>
</gene>
<sequence>MKKIVFIEAEGVLFSFGDYVANERRVKTFFEELINFCEKNKILLYVISGYHNKIAHEKFDKSFLKTMFDKKNFGCADEEYISQKTKDDETLHRQKLEADPEFNDSYFKQVFIQKILKEKNILPSDAVLLGDDIWVDGYYTTRFSKINFAIFEENVCDRGKSVERISGLAYFSLEFDSVKQLIESFPVVDLGPLDRYVFEIMKKALVGDNLGSIIKKGLDKKNQKGQ</sequence>
<protein>
    <submittedName>
        <fullName evidence="1">Uncharacterized protein</fullName>
    </submittedName>
</protein>
<comment type="caution">
    <text evidence="1">The sequence shown here is derived from an EMBL/GenBank/DDBJ whole genome shotgun (WGS) entry which is preliminary data.</text>
</comment>
<organism evidence="1 2">
    <name type="scientific">Candidatus Iainarchaeum sp</name>
    <dbReference type="NCBI Taxonomy" id="3101447"/>
    <lineage>
        <taxon>Archaea</taxon>
        <taxon>Candidatus Iainarchaeota</taxon>
        <taxon>Candidatus Iainarchaeia</taxon>
        <taxon>Candidatus Iainarchaeales</taxon>
        <taxon>Candidatus Iainarchaeaceae</taxon>
        <taxon>Candidatus Iainarchaeum</taxon>
    </lineage>
</organism>
<evidence type="ECO:0000313" key="2">
    <source>
        <dbReference type="Proteomes" id="UP000526302"/>
    </source>
</evidence>